<organism evidence="3 4">
    <name type="scientific">Ornithorhynchus anatinus</name>
    <name type="common">Duckbill platypus</name>
    <dbReference type="NCBI Taxonomy" id="9258"/>
    <lineage>
        <taxon>Eukaryota</taxon>
        <taxon>Metazoa</taxon>
        <taxon>Chordata</taxon>
        <taxon>Craniata</taxon>
        <taxon>Vertebrata</taxon>
        <taxon>Euteleostomi</taxon>
        <taxon>Mammalia</taxon>
        <taxon>Monotremata</taxon>
        <taxon>Ornithorhynchidae</taxon>
        <taxon>Ornithorhynchus</taxon>
    </lineage>
</organism>
<evidence type="ECO:0000256" key="2">
    <source>
        <dbReference type="SAM" id="Phobius"/>
    </source>
</evidence>
<reference evidence="3" key="1">
    <citation type="submission" date="2025-08" db="UniProtKB">
        <authorList>
            <consortium name="Ensembl"/>
        </authorList>
    </citation>
    <scope>IDENTIFICATION</scope>
    <source>
        <strain evidence="3">Glennie</strain>
    </source>
</reference>
<feature type="region of interest" description="Disordered" evidence="1">
    <location>
        <begin position="231"/>
        <end position="274"/>
    </location>
</feature>
<dbReference type="Bgee" id="ENSOANG00000049134">
    <property type="expression patterns" value="Expressed in cerebellum and 6 other cell types or tissues"/>
</dbReference>
<reference evidence="3" key="2">
    <citation type="submission" date="2025-09" db="UniProtKB">
        <authorList>
            <consortium name="Ensembl"/>
        </authorList>
    </citation>
    <scope>IDENTIFICATION</scope>
    <source>
        <strain evidence="3">Glennie</strain>
    </source>
</reference>
<feature type="transmembrane region" description="Helical" evidence="2">
    <location>
        <begin position="14"/>
        <end position="35"/>
    </location>
</feature>
<dbReference type="OrthoDB" id="9939965at2759"/>
<keyword evidence="2" id="KW-0812">Transmembrane</keyword>
<feature type="region of interest" description="Disordered" evidence="1">
    <location>
        <begin position="308"/>
        <end position="334"/>
    </location>
</feature>
<name>A0A6I8NZJ0_ORNAN</name>
<dbReference type="GO" id="GO:0050853">
    <property type="term" value="P:B cell receptor signaling pathway"/>
    <property type="evidence" value="ECO:0000318"/>
    <property type="project" value="GO_Central"/>
</dbReference>
<dbReference type="GeneID" id="103170492"/>
<keyword evidence="4" id="KW-1185">Reference proteome</keyword>
<dbReference type="PANTHER" id="PTHR47740:SF1">
    <property type="entry name" value="LCK-INTERACTING TRANSMEMBRANE ADAPTER 1"/>
    <property type="match status" value="1"/>
</dbReference>
<dbReference type="Proteomes" id="UP000002279">
    <property type="component" value="Unplaced"/>
</dbReference>
<sequence>MVEAQVTLPLLAPLALWTLGWMSLLFLLAGLCAICHRKGQRKRKPVPQEGVKLVDVSLLRQIHLRSLSKSDTKLHELNRVQSSSSRAAALRPASMDFLYPSWPRGPQPVSRLTTAAPPDFSHREPPRFPTAAAPPDPDPTYSNVGLAVPSVAPGDSPNVEKKSGGAEALGGAVFADYACVRKVKKGAEEGPDAPALPQRSSSLRDIFPKEGTAQQPKVTQVEVVYSRVNKTGRKPPACDGAAESLPAGQLNPKGSRGTQTQPAMPTRDRVWSPSPDPAYETIAAARGPTPEGPALQNRLPENLYESIREMRGQGPRNPGSPGPLGEEMFCVTQL</sequence>
<dbReference type="InterPro" id="IPR026072">
    <property type="entry name" value="Lime1"/>
</dbReference>
<dbReference type="Pfam" id="PF15332">
    <property type="entry name" value="LIME1"/>
    <property type="match status" value="1"/>
</dbReference>
<dbReference type="GO" id="GO:0050852">
    <property type="term" value="P:T cell receptor signaling pathway"/>
    <property type="evidence" value="ECO:0007669"/>
    <property type="project" value="InterPro"/>
</dbReference>
<dbReference type="PANTHER" id="PTHR47740">
    <property type="entry name" value="LCK-INTERACTING TRANSMEMBRANE ADAPTER 1, LIME1"/>
    <property type="match status" value="1"/>
</dbReference>
<keyword evidence="2" id="KW-0472">Membrane</keyword>
<dbReference type="KEGG" id="oaa:103170492"/>
<dbReference type="CTD" id="54923"/>
<accession>A0A6I8NZJ0</accession>
<dbReference type="GeneTree" id="ENSGT00510000050080"/>
<dbReference type="InParanoid" id="A0A6I8NZJ0"/>
<evidence type="ECO:0000313" key="3">
    <source>
        <dbReference type="Ensembl" id="ENSOANP00000046873.1"/>
    </source>
</evidence>
<keyword evidence="2" id="KW-1133">Transmembrane helix</keyword>
<dbReference type="FunCoup" id="A0A6I8NZJ0">
    <property type="interactions" value="26"/>
</dbReference>
<evidence type="ECO:0000313" key="4">
    <source>
        <dbReference type="Proteomes" id="UP000002279"/>
    </source>
</evidence>
<gene>
    <name evidence="3" type="primary">LIME1</name>
</gene>
<dbReference type="RefSeq" id="XP_028926071.1">
    <property type="nucleotide sequence ID" value="XM_029070238.1"/>
</dbReference>
<dbReference type="GO" id="GO:0019901">
    <property type="term" value="F:protein kinase binding"/>
    <property type="evidence" value="ECO:0000318"/>
    <property type="project" value="GO_Central"/>
</dbReference>
<dbReference type="OMA" id="GTCGART"/>
<dbReference type="AlphaFoldDB" id="A0A6I8NZJ0"/>
<evidence type="ECO:0000256" key="1">
    <source>
        <dbReference type="SAM" id="MobiDB-lite"/>
    </source>
</evidence>
<proteinExistence type="predicted"/>
<dbReference type="Ensembl" id="ENSOANT00000071384.1">
    <property type="protein sequence ID" value="ENSOANP00000046873.1"/>
    <property type="gene ID" value="ENSOANG00000049134.1"/>
</dbReference>
<protein>
    <submittedName>
        <fullName evidence="3">Lck interacting transmembrane adaptor 1</fullName>
    </submittedName>
</protein>
<feature type="region of interest" description="Disordered" evidence="1">
    <location>
        <begin position="108"/>
        <end position="140"/>
    </location>
</feature>
<dbReference type="GO" id="GO:0019815">
    <property type="term" value="C:B cell receptor complex"/>
    <property type="evidence" value="ECO:0000318"/>
    <property type="project" value="GO_Central"/>
</dbReference>